<dbReference type="EMBL" id="LRRD01000013">
    <property type="protein sequence ID" value="KXW58516.1"/>
    <property type="molecule type" value="Genomic_DNA"/>
</dbReference>
<dbReference type="EMBL" id="CP071137">
    <property type="protein sequence ID" value="QWY76370.1"/>
    <property type="molecule type" value="Genomic_DNA"/>
</dbReference>
<dbReference type="InterPro" id="IPR002197">
    <property type="entry name" value="HTH_Fis"/>
</dbReference>
<evidence type="ECO:0000256" key="1">
    <source>
        <dbReference type="ARBA" id="ARBA00008559"/>
    </source>
</evidence>
<dbReference type="PANTHER" id="PTHR47918:SF1">
    <property type="entry name" value="DNA-BINDING PROTEIN FIS"/>
    <property type="match status" value="1"/>
</dbReference>
<dbReference type="Pfam" id="PF02954">
    <property type="entry name" value="HTH_8"/>
    <property type="match status" value="1"/>
</dbReference>
<dbReference type="OrthoDB" id="9802388at2"/>
<dbReference type="GO" id="GO:0006355">
    <property type="term" value="P:regulation of DNA-templated transcription"/>
    <property type="evidence" value="ECO:0007669"/>
    <property type="project" value="InterPro"/>
</dbReference>
<dbReference type="Proteomes" id="UP000075653">
    <property type="component" value="Unassembled WGS sequence"/>
</dbReference>
<dbReference type="InterPro" id="IPR005412">
    <property type="entry name" value="Fis_DNA-bd"/>
</dbReference>
<dbReference type="GO" id="GO:0043565">
    <property type="term" value="F:sequence-specific DNA binding"/>
    <property type="evidence" value="ECO:0007669"/>
    <property type="project" value="InterPro"/>
</dbReference>
<sequence length="79" mass="9190">MKPVETELSACIRRMVEMYFQHLEGERCSALHDLVIHSVEKPLLEVVLAHCAQNQTRAAELLGLNRTTLRKKMQRYQLL</sequence>
<evidence type="ECO:0000256" key="3">
    <source>
        <dbReference type="ARBA" id="ARBA00029540"/>
    </source>
</evidence>
<reference evidence="6" key="2">
    <citation type="submission" date="2021-02" db="EMBL/GenBank/DDBJ databases">
        <title>Comparative genomics of Ferrovum myxofaciens strains, predominant extremophile bacteria forming large biofilm stalactites in acid mine ecosystems.</title>
        <authorList>
            <person name="Burkartova K."/>
            <person name="Ridl J."/>
            <person name="Pajer P."/>
            <person name="Falteisek L."/>
        </authorList>
    </citation>
    <scope>NUCLEOTIDE SEQUENCE</scope>
    <source>
        <strain evidence="6">MI1III</strain>
    </source>
</reference>
<dbReference type="RefSeq" id="WP_031597880.1">
    <property type="nucleotide sequence ID" value="NZ_CP053675.1"/>
</dbReference>
<dbReference type="PATRIC" id="fig|1789004.3.peg.930"/>
<dbReference type="AlphaFoldDB" id="A0A8F3DSH0"/>
<organism evidence="5 7">
    <name type="scientific">Ferrovum myxofaciens</name>
    <dbReference type="NCBI Taxonomy" id="416213"/>
    <lineage>
        <taxon>Bacteria</taxon>
        <taxon>Pseudomonadati</taxon>
        <taxon>Pseudomonadota</taxon>
        <taxon>Betaproteobacteria</taxon>
        <taxon>Ferrovales</taxon>
        <taxon>Ferrovaceae</taxon>
        <taxon>Ferrovum</taxon>
    </lineage>
</organism>
<gene>
    <name evidence="5" type="primary">fis</name>
    <name evidence="5" type="ORF">FEMY_09150</name>
    <name evidence="6" type="ORF">JZL65_07560</name>
</gene>
<keyword evidence="7" id="KW-1185">Reference proteome</keyword>
<keyword evidence="2 5" id="KW-0238">DNA-binding</keyword>
<evidence type="ECO:0000259" key="4">
    <source>
        <dbReference type="Pfam" id="PF02954"/>
    </source>
</evidence>
<accession>A0A8F3DSH0</accession>
<dbReference type="PIRSF" id="PIRSF002097">
    <property type="entry name" value="DNA-binding_Fis"/>
    <property type="match status" value="1"/>
</dbReference>
<dbReference type="GeneID" id="301709602"/>
<dbReference type="InterPro" id="IPR050207">
    <property type="entry name" value="Trans_regulatory_Fis"/>
</dbReference>
<dbReference type="PRINTS" id="PR01590">
    <property type="entry name" value="HTHFIS"/>
</dbReference>
<accession>A0A149VZ91</accession>
<evidence type="ECO:0000313" key="7">
    <source>
        <dbReference type="Proteomes" id="UP000075653"/>
    </source>
</evidence>
<protein>
    <recommendedName>
        <fullName evidence="3">Putative Fis-like DNA-binding protein</fullName>
    </recommendedName>
</protein>
<evidence type="ECO:0000256" key="2">
    <source>
        <dbReference type="ARBA" id="ARBA00023125"/>
    </source>
</evidence>
<dbReference type="SUPFAM" id="SSF46689">
    <property type="entry name" value="Homeodomain-like"/>
    <property type="match status" value="1"/>
</dbReference>
<name>A0A8F3DSH0_9PROT</name>
<reference evidence="5 7" key="1">
    <citation type="submission" date="2016-01" db="EMBL/GenBank/DDBJ databases">
        <title>Genome sequence of the acidophilic iron oxidising Ferrovum strain Z-31.</title>
        <authorList>
            <person name="Poehlein A."/>
            <person name="Ullrich S.R."/>
            <person name="Schloemann M."/>
            <person name="Muehling M."/>
            <person name="Daniel R."/>
        </authorList>
    </citation>
    <scope>NUCLEOTIDE SEQUENCE [LARGE SCALE GENOMIC DNA]</scope>
    <source>
        <strain evidence="5 7">Z-31</strain>
    </source>
</reference>
<evidence type="ECO:0000313" key="5">
    <source>
        <dbReference type="EMBL" id="KXW58516.1"/>
    </source>
</evidence>
<proteinExistence type="inferred from homology"/>
<evidence type="ECO:0000313" key="6">
    <source>
        <dbReference type="EMBL" id="QWY76370.1"/>
    </source>
</evidence>
<dbReference type="Gene3D" id="1.10.10.60">
    <property type="entry name" value="Homeodomain-like"/>
    <property type="match status" value="1"/>
</dbReference>
<dbReference type="Proteomes" id="UP000683551">
    <property type="component" value="Chromosome"/>
</dbReference>
<dbReference type="PANTHER" id="PTHR47918">
    <property type="entry name" value="DNA-BINDING PROTEIN FIS"/>
    <property type="match status" value="1"/>
</dbReference>
<feature type="domain" description="DNA binding HTH" evidence="4">
    <location>
        <begin position="39"/>
        <end position="76"/>
    </location>
</feature>
<dbReference type="InterPro" id="IPR009057">
    <property type="entry name" value="Homeodomain-like_sf"/>
</dbReference>
<comment type="similarity">
    <text evidence="1">Belongs to the transcriptional regulatory Fis family.</text>
</comment>